<name>A0A414S890_9FIRM</name>
<dbReference type="Proteomes" id="UP000284220">
    <property type="component" value="Unassembled WGS sequence"/>
</dbReference>
<dbReference type="AlphaFoldDB" id="A0A414S890"/>
<sequence>MSEDFNAIMYRQKAKAKEADETIYWDFNDIVEFANEHDALISIHAGRKVNGIDKELPNSKALPHQFAAKDEIGKKIHFFEVGQKRDIDDYKKYIWPSVGKKPIIICSDCHDPREYEQKNPLWIKSKFTFAGLKQCLYQPEERVFVGDIPPALDRICKNKQVNIDTIAVHRKTDCVHKDMNCFDFQIPLNAGLVSIIGNKGSGKSALSDIIGHLCKSKTMDHASFLNEERFRKRPKNFADDYKGIITWVDGHSEEDSLGNSEYESSIEDAQYLPQKYIEVACDAEQIIYCNMDKNSFSISYEAGAIEDSIIKNRVIDVLEGTMPAFDLRRKKYEN</sequence>
<dbReference type="EMBL" id="QRHZ01000013">
    <property type="protein sequence ID" value="RHG14428.1"/>
    <property type="molecule type" value="Genomic_DNA"/>
</dbReference>
<proteinExistence type="predicted"/>
<protein>
    <recommendedName>
        <fullName evidence="3">Rad50/SbcC-type AAA domain-containing protein</fullName>
    </recommendedName>
</protein>
<evidence type="ECO:0008006" key="3">
    <source>
        <dbReference type="Google" id="ProtNLM"/>
    </source>
</evidence>
<accession>A0A414S890</accession>
<reference evidence="1 2" key="1">
    <citation type="submission" date="2018-08" db="EMBL/GenBank/DDBJ databases">
        <title>A genome reference for cultivated species of the human gut microbiota.</title>
        <authorList>
            <person name="Zou Y."/>
            <person name="Xue W."/>
            <person name="Luo G."/>
        </authorList>
    </citation>
    <scope>NUCLEOTIDE SEQUENCE [LARGE SCALE GENOMIC DNA]</scope>
    <source>
        <strain evidence="1 2">AM22-9LB</strain>
    </source>
</reference>
<evidence type="ECO:0000313" key="2">
    <source>
        <dbReference type="Proteomes" id="UP000284220"/>
    </source>
</evidence>
<comment type="caution">
    <text evidence="1">The sequence shown here is derived from an EMBL/GenBank/DDBJ whole genome shotgun (WGS) entry which is preliminary data.</text>
</comment>
<organism evidence="1 2">
    <name type="scientific">Blautia obeum</name>
    <dbReference type="NCBI Taxonomy" id="40520"/>
    <lineage>
        <taxon>Bacteria</taxon>
        <taxon>Bacillati</taxon>
        <taxon>Bacillota</taxon>
        <taxon>Clostridia</taxon>
        <taxon>Lachnospirales</taxon>
        <taxon>Lachnospiraceae</taxon>
        <taxon>Blautia</taxon>
    </lineage>
</organism>
<gene>
    <name evidence="1" type="ORF">DW272_15815</name>
</gene>
<evidence type="ECO:0000313" key="1">
    <source>
        <dbReference type="EMBL" id="RHG14428.1"/>
    </source>
</evidence>